<dbReference type="AlphaFoldDB" id="A0A2S9JN79"/>
<feature type="domain" description="DUF5627" evidence="2">
    <location>
        <begin position="179"/>
        <end position="323"/>
    </location>
</feature>
<dbReference type="PROSITE" id="PS51257">
    <property type="entry name" value="PROKAR_LIPOPROTEIN"/>
    <property type="match status" value="1"/>
</dbReference>
<evidence type="ECO:0000259" key="1">
    <source>
        <dbReference type="Pfam" id="PF08522"/>
    </source>
</evidence>
<dbReference type="Gene3D" id="2.40.128.420">
    <property type="match status" value="1"/>
</dbReference>
<dbReference type="RefSeq" id="WP_105726835.1">
    <property type="nucleotide sequence ID" value="NZ_PVBS01000002.1"/>
</dbReference>
<evidence type="ECO:0000313" key="4">
    <source>
        <dbReference type="Proteomes" id="UP000238642"/>
    </source>
</evidence>
<dbReference type="Pfam" id="PF18620">
    <property type="entry name" value="DUF5627"/>
    <property type="match status" value="1"/>
</dbReference>
<dbReference type="Gene3D" id="2.60.40.1740">
    <property type="entry name" value="hypothetical protein (bacova_03559)"/>
    <property type="match status" value="1"/>
</dbReference>
<dbReference type="EMBL" id="PVBS01000002">
    <property type="protein sequence ID" value="PRD54625.1"/>
    <property type="molecule type" value="Genomic_DNA"/>
</dbReference>
<dbReference type="InterPro" id="IPR013728">
    <property type="entry name" value="BT_3987-like_N"/>
</dbReference>
<reference evidence="3 4" key="1">
    <citation type="submission" date="2018-02" db="EMBL/GenBank/DDBJ databases">
        <title>The draft genome of Sphingobacterium gobiense H7.</title>
        <authorList>
            <person name="Li L."/>
            <person name="Liu L."/>
            <person name="Zhang X."/>
            <person name="Wang T."/>
            <person name="Liang L."/>
        </authorList>
    </citation>
    <scope>NUCLEOTIDE SEQUENCE [LARGE SCALE GENOMIC DNA]</scope>
    <source>
        <strain evidence="3 4">ACCC 05757</strain>
    </source>
</reference>
<comment type="caution">
    <text evidence="3">The sequence shown here is derived from an EMBL/GenBank/DDBJ whole genome shotgun (WGS) entry which is preliminary data.</text>
</comment>
<dbReference type="InterPro" id="IPR040580">
    <property type="entry name" value="DUF5627"/>
</dbReference>
<name>A0A2S9JN79_9SPHI</name>
<keyword evidence="4" id="KW-1185">Reference proteome</keyword>
<evidence type="ECO:0000259" key="2">
    <source>
        <dbReference type="Pfam" id="PF18620"/>
    </source>
</evidence>
<feature type="domain" description="BT-3987-like N-terminal" evidence="1">
    <location>
        <begin position="33"/>
        <end position="159"/>
    </location>
</feature>
<evidence type="ECO:0000313" key="3">
    <source>
        <dbReference type="EMBL" id="PRD54625.1"/>
    </source>
</evidence>
<dbReference type="Pfam" id="PF08522">
    <property type="entry name" value="BT_3987-like_N"/>
    <property type="match status" value="1"/>
</dbReference>
<sequence length="335" mass="37269">MKRNKILIGLVIVFGMVSGCKNNTLDLPDFDYQTVYFANQYPVRTVVLGEDMNVDNTLDKEHKVEIKATLGGTRNNTENVIIDVEVDNTLLDDLYFPNNGPKIEPLPANYYSLASDQITISPGNIMGGVQIQLTDAFFADPSAITNTYALPLKMKNVQHADSILSTKDFVLYTLKYINQWHGNYLRRGTDAMTGDVVRDVTRRAAYVENDELNKLNTRSLHSTAFPVQFRDAEGGNIFSCTLLLDFDQEGKCTISTNTTGYTATGTGSFVTKGEKNSWGNKDRDALYLDYQVTYSNISVGSSDNTRIISGNIASKDTLVMRDRAVSPEYITPVVR</sequence>
<accession>A0A2S9JN79</accession>
<gene>
    <name evidence="3" type="ORF">C5749_14385</name>
</gene>
<proteinExistence type="predicted"/>
<organism evidence="3 4">
    <name type="scientific">Sphingobacterium gobiense</name>
    <dbReference type="NCBI Taxonomy" id="1382456"/>
    <lineage>
        <taxon>Bacteria</taxon>
        <taxon>Pseudomonadati</taxon>
        <taxon>Bacteroidota</taxon>
        <taxon>Sphingobacteriia</taxon>
        <taxon>Sphingobacteriales</taxon>
        <taxon>Sphingobacteriaceae</taxon>
        <taxon>Sphingobacterium</taxon>
    </lineage>
</organism>
<dbReference type="OrthoDB" id="1041979at2"/>
<protein>
    <submittedName>
        <fullName evidence="3">Adhesin</fullName>
    </submittedName>
</protein>
<dbReference type="Proteomes" id="UP000238642">
    <property type="component" value="Unassembled WGS sequence"/>
</dbReference>